<dbReference type="EMBL" id="JBJJXI010000136">
    <property type="protein sequence ID" value="KAL3388023.1"/>
    <property type="molecule type" value="Genomic_DNA"/>
</dbReference>
<evidence type="ECO:0000313" key="5">
    <source>
        <dbReference type="Proteomes" id="UP001627154"/>
    </source>
</evidence>
<comment type="caution">
    <text evidence="4">The sequence shown here is derived from an EMBL/GenBank/DDBJ whole genome shotgun (WGS) entry which is preliminary data.</text>
</comment>
<evidence type="ECO:0000313" key="4">
    <source>
        <dbReference type="EMBL" id="KAL3388023.1"/>
    </source>
</evidence>
<dbReference type="AlphaFoldDB" id="A0ABD2W576"/>
<evidence type="ECO:0000256" key="1">
    <source>
        <dbReference type="ARBA" id="ARBA00001968"/>
    </source>
</evidence>
<dbReference type="InterPro" id="IPR035979">
    <property type="entry name" value="RBD_domain_sf"/>
</dbReference>
<keyword evidence="2" id="KW-0479">Metal-binding</keyword>
<feature type="domain" description="DDE Tnp4" evidence="3">
    <location>
        <begin position="210"/>
        <end position="321"/>
    </location>
</feature>
<comment type="cofactor">
    <cofactor evidence="1">
        <name>a divalent metal cation</name>
        <dbReference type="ChEBI" id="CHEBI:60240"/>
    </cofactor>
</comment>
<dbReference type="Proteomes" id="UP001627154">
    <property type="component" value="Unassembled WGS sequence"/>
</dbReference>
<reference evidence="4 5" key="1">
    <citation type="journal article" date="2024" name="bioRxiv">
        <title>A reference genome for Trichogramma kaykai: A tiny desert-dwelling parasitoid wasp with competing sex-ratio distorters.</title>
        <authorList>
            <person name="Culotta J."/>
            <person name="Lindsey A.R."/>
        </authorList>
    </citation>
    <scope>NUCLEOTIDE SEQUENCE [LARGE SCALE GENOMIC DNA]</scope>
    <source>
        <strain evidence="4 5">KSX58</strain>
    </source>
</reference>
<dbReference type="SUPFAM" id="SSF54928">
    <property type="entry name" value="RNA-binding domain, RBD"/>
    <property type="match status" value="1"/>
</dbReference>
<gene>
    <name evidence="4" type="ORF">TKK_017092</name>
</gene>
<name>A0ABD2W576_9HYME</name>
<dbReference type="Pfam" id="PF13359">
    <property type="entry name" value="DDE_Tnp_4"/>
    <property type="match status" value="1"/>
</dbReference>
<dbReference type="GO" id="GO:0046872">
    <property type="term" value="F:metal ion binding"/>
    <property type="evidence" value="ECO:0007669"/>
    <property type="project" value="UniProtKB-KW"/>
</dbReference>
<organism evidence="4 5">
    <name type="scientific">Trichogramma kaykai</name>
    <dbReference type="NCBI Taxonomy" id="54128"/>
    <lineage>
        <taxon>Eukaryota</taxon>
        <taxon>Metazoa</taxon>
        <taxon>Ecdysozoa</taxon>
        <taxon>Arthropoda</taxon>
        <taxon>Hexapoda</taxon>
        <taxon>Insecta</taxon>
        <taxon>Pterygota</taxon>
        <taxon>Neoptera</taxon>
        <taxon>Endopterygota</taxon>
        <taxon>Hymenoptera</taxon>
        <taxon>Apocrita</taxon>
        <taxon>Proctotrupomorpha</taxon>
        <taxon>Chalcidoidea</taxon>
        <taxon>Trichogrammatidae</taxon>
        <taxon>Trichogramma</taxon>
    </lineage>
</organism>
<dbReference type="InterPro" id="IPR027806">
    <property type="entry name" value="HARBI1_dom"/>
</dbReference>
<keyword evidence="5" id="KW-1185">Reference proteome</keyword>
<protein>
    <recommendedName>
        <fullName evidence="3">DDE Tnp4 domain-containing protein</fullName>
    </recommendedName>
</protein>
<evidence type="ECO:0000259" key="3">
    <source>
        <dbReference type="Pfam" id="PF13359"/>
    </source>
</evidence>
<evidence type="ECO:0000256" key="2">
    <source>
        <dbReference type="ARBA" id="ARBA00022723"/>
    </source>
</evidence>
<sequence length="322" mass="37472">METTAEPTNPNRKVVTIAYAPTQGKSDKLGHFLRKKRETNILNPPNNVTNRLICAVPTYLHEADLDWTILRTFSMFGPVEYHHIVRNKRGIPTITYVKYFYMEDATQALINVDKIWKASYAEERQIKTLNQREPEKPYLKPFNSVYDMVHPYLIKTSHLSSDLQLCLIISLRVTPYTKIQCLLNWKINYVCNRTRSVQNHWFCPRSQHCHVRKPKHSGSAYYNYKKFFNINLLAICNYNKRFLMINLGGYGSVNDAFTFNNSDIYEGLENGEISLPQPELIPGSNVFSPYFLIGNGGFPLKHYLLKPYMQVNNITPNMQIFN</sequence>
<proteinExistence type="predicted"/>
<accession>A0ABD2W576</accession>